<dbReference type="InterPro" id="IPR001128">
    <property type="entry name" value="Cyt_P450"/>
</dbReference>
<protein>
    <submittedName>
        <fullName evidence="10">Putative cytochrome P450</fullName>
    </submittedName>
</protein>
<comment type="pathway">
    <text evidence="2">Secondary metabolite biosynthesis.</text>
</comment>
<evidence type="ECO:0000256" key="2">
    <source>
        <dbReference type="ARBA" id="ARBA00005179"/>
    </source>
</evidence>
<dbReference type="Pfam" id="PF00067">
    <property type="entry name" value="p450"/>
    <property type="match status" value="1"/>
</dbReference>
<dbReference type="Gene3D" id="1.10.630.10">
    <property type="entry name" value="Cytochrome P450"/>
    <property type="match status" value="1"/>
</dbReference>
<dbReference type="RefSeq" id="XP_018073680.1">
    <property type="nucleotide sequence ID" value="XM_018221942.1"/>
</dbReference>
<organism evidence="10 11">
    <name type="scientific">Mollisia scopiformis</name>
    <name type="common">Conifer needle endophyte fungus</name>
    <name type="synonym">Phialocephala scopiformis</name>
    <dbReference type="NCBI Taxonomy" id="149040"/>
    <lineage>
        <taxon>Eukaryota</taxon>
        <taxon>Fungi</taxon>
        <taxon>Dikarya</taxon>
        <taxon>Ascomycota</taxon>
        <taxon>Pezizomycotina</taxon>
        <taxon>Leotiomycetes</taxon>
        <taxon>Helotiales</taxon>
        <taxon>Mollisiaceae</taxon>
        <taxon>Mollisia</taxon>
    </lineage>
</organism>
<dbReference type="SUPFAM" id="SSF48264">
    <property type="entry name" value="Cytochrome P450"/>
    <property type="match status" value="1"/>
</dbReference>
<evidence type="ECO:0000256" key="7">
    <source>
        <dbReference type="ARBA" id="ARBA00023004"/>
    </source>
</evidence>
<dbReference type="AlphaFoldDB" id="A0A194XGK2"/>
<evidence type="ECO:0000256" key="3">
    <source>
        <dbReference type="ARBA" id="ARBA00010617"/>
    </source>
</evidence>
<comment type="cofactor">
    <cofactor evidence="1 9">
        <name>heme</name>
        <dbReference type="ChEBI" id="CHEBI:30413"/>
    </cofactor>
</comment>
<evidence type="ECO:0000256" key="5">
    <source>
        <dbReference type="ARBA" id="ARBA00022723"/>
    </source>
</evidence>
<dbReference type="InParanoid" id="A0A194XGK2"/>
<dbReference type="GO" id="GO:0020037">
    <property type="term" value="F:heme binding"/>
    <property type="evidence" value="ECO:0007669"/>
    <property type="project" value="InterPro"/>
</dbReference>
<dbReference type="GO" id="GO:0005506">
    <property type="term" value="F:iron ion binding"/>
    <property type="evidence" value="ECO:0007669"/>
    <property type="project" value="InterPro"/>
</dbReference>
<dbReference type="OrthoDB" id="10029320at2759"/>
<evidence type="ECO:0000256" key="9">
    <source>
        <dbReference type="PIRSR" id="PIRSR602403-1"/>
    </source>
</evidence>
<reference evidence="10 11" key="1">
    <citation type="submission" date="2015-10" db="EMBL/GenBank/DDBJ databases">
        <title>Full genome of DAOMC 229536 Phialocephala scopiformis, a fungal endophyte of spruce producing the potent anti-insectan compound rugulosin.</title>
        <authorList>
            <consortium name="DOE Joint Genome Institute"/>
            <person name="Walker A.K."/>
            <person name="Frasz S.L."/>
            <person name="Seifert K.A."/>
            <person name="Miller J.D."/>
            <person name="Mondo S.J."/>
            <person name="Labutti K."/>
            <person name="Lipzen A."/>
            <person name="Dockter R."/>
            <person name="Kennedy M."/>
            <person name="Grigoriev I.V."/>
            <person name="Spatafora J.W."/>
        </authorList>
    </citation>
    <scope>NUCLEOTIDE SEQUENCE [LARGE SCALE GENOMIC DNA]</scope>
    <source>
        <strain evidence="10 11">CBS 120377</strain>
    </source>
</reference>
<dbReference type="PANTHER" id="PTHR24305">
    <property type="entry name" value="CYTOCHROME P450"/>
    <property type="match status" value="1"/>
</dbReference>
<evidence type="ECO:0000256" key="1">
    <source>
        <dbReference type="ARBA" id="ARBA00001971"/>
    </source>
</evidence>
<evidence type="ECO:0000313" key="11">
    <source>
        <dbReference type="Proteomes" id="UP000070700"/>
    </source>
</evidence>
<evidence type="ECO:0000256" key="6">
    <source>
        <dbReference type="ARBA" id="ARBA00023002"/>
    </source>
</evidence>
<proteinExistence type="inferred from homology"/>
<dbReference type="STRING" id="149040.A0A194XGK2"/>
<dbReference type="PRINTS" id="PR00385">
    <property type="entry name" value="P450"/>
</dbReference>
<dbReference type="Proteomes" id="UP000070700">
    <property type="component" value="Unassembled WGS sequence"/>
</dbReference>
<keyword evidence="11" id="KW-1185">Reference proteome</keyword>
<dbReference type="PRINTS" id="PR00465">
    <property type="entry name" value="EP450IV"/>
</dbReference>
<dbReference type="KEGG" id="psco:LY89DRAFT_773599"/>
<evidence type="ECO:0000313" key="10">
    <source>
        <dbReference type="EMBL" id="KUJ19325.1"/>
    </source>
</evidence>
<feature type="non-terminal residue" evidence="10">
    <location>
        <position position="1"/>
    </location>
</feature>
<feature type="binding site" description="axial binding residue" evidence="9">
    <location>
        <position position="211"/>
    </location>
    <ligand>
        <name>heme</name>
        <dbReference type="ChEBI" id="CHEBI:30413"/>
    </ligand>
    <ligandPart>
        <name>Fe</name>
        <dbReference type="ChEBI" id="CHEBI:18248"/>
    </ligandPart>
</feature>
<dbReference type="InterPro" id="IPR002403">
    <property type="entry name" value="Cyt_P450_E_grp-IV"/>
</dbReference>
<sequence length="280" mass="32206">DQRYAEFRNHDISSHASRSVLDLALEDHVGERKDKTEKNIDPRFKKWLIIQLRLFFFVGHDSTSPTICYCYYMLSKNDAALEKIRQEHDIGRGTVFGTELSQVSRALVEQPQLLNQLPYTIAVIKETLRLFPPASGFRAGNPGVYLEGDSGKRYPTADTRVWVLHSGLHRNPKYWKAPNTFLPERWLVGPEDPLYPMKGAWRAFEHGPRNCLGQAMAMLDLKITLVMTVRLFDFRDAYKEWDKLHPTTRVNKFRGERAYQVGSGGAHPADAFPCFVSLHR</sequence>
<dbReference type="GeneID" id="28831668"/>
<dbReference type="GO" id="GO:0016705">
    <property type="term" value="F:oxidoreductase activity, acting on paired donors, with incorporation or reduction of molecular oxygen"/>
    <property type="evidence" value="ECO:0007669"/>
    <property type="project" value="InterPro"/>
</dbReference>
<dbReference type="EMBL" id="KQ947411">
    <property type="protein sequence ID" value="KUJ19325.1"/>
    <property type="molecule type" value="Genomic_DNA"/>
</dbReference>
<gene>
    <name evidence="10" type="ORF">LY89DRAFT_773599</name>
</gene>
<name>A0A194XGK2_MOLSC</name>
<dbReference type="PANTHER" id="PTHR24305:SF107">
    <property type="entry name" value="P450, PUTATIVE (EUROFUNG)-RELATED"/>
    <property type="match status" value="1"/>
</dbReference>
<keyword evidence="6" id="KW-0560">Oxidoreductase</keyword>
<keyword evidence="5 9" id="KW-0479">Metal-binding</keyword>
<dbReference type="GO" id="GO:0004497">
    <property type="term" value="F:monooxygenase activity"/>
    <property type="evidence" value="ECO:0007669"/>
    <property type="project" value="UniProtKB-KW"/>
</dbReference>
<dbReference type="InterPro" id="IPR050121">
    <property type="entry name" value="Cytochrome_P450_monoxygenase"/>
</dbReference>
<evidence type="ECO:0000256" key="4">
    <source>
        <dbReference type="ARBA" id="ARBA00022617"/>
    </source>
</evidence>
<accession>A0A194XGK2</accession>
<comment type="similarity">
    <text evidence="3">Belongs to the cytochrome P450 family.</text>
</comment>
<keyword evidence="8" id="KW-0503">Monooxygenase</keyword>
<evidence type="ECO:0000256" key="8">
    <source>
        <dbReference type="ARBA" id="ARBA00023033"/>
    </source>
</evidence>
<dbReference type="InterPro" id="IPR036396">
    <property type="entry name" value="Cyt_P450_sf"/>
</dbReference>
<keyword evidence="7 9" id="KW-0408">Iron</keyword>
<keyword evidence="4 9" id="KW-0349">Heme</keyword>